<dbReference type="EMBL" id="CM046112">
    <property type="protein sequence ID" value="KAI8428744.1"/>
    <property type="molecule type" value="Genomic_DNA"/>
</dbReference>
<protein>
    <submittedName>
        <fullName evidence="1">Uncharacterized protein</fullName>
    </submittedName>
</protein>
<name>A0ACC0JX95_CHOFU</name>
<evidence type="ECO:0000313" key="2">
    <source>
        <dbReference type="Proteomes" id="UP001064048"/>
    </source>
</evidence>
<accession>A0ACC0JX95</accession>
<keyword evidence="2" id="KW-1185">Reference proteome</keyword>
<sequence>MEVNRVQNNSEGNNNNGNINRGYLGAVAAVGAVAAGGLYYLYSSKGKDKSQVNQARPTEAEMSQQPGTNTTMTGLLGSFTDMLRFANTPVMPVRPEVVIPENPVITNLNGLLADIYVRHIALRDDDFEKHYKVFDSIFRRLVKEMKEGDAYFKQYSSTVQFAGSHYDRLRINKPDEFDMDIIIGLPVNLSEDRVNPAKSDVVLEPKSPGFIQLKMGDQFKNLPNRDGEGWLINKAAYKWLDERNYLLRSKFTDWFKSVVDLGLQRFERNSNGSRYSVVDGVPYTLRLSSSGPAITLIIENQPTRFKLDVDLVPALKFPEERWPICRGYRKVPKTCSKDIWMVVPKPNKAGLNKYDMDRSWRLALHLQERELMHDTNNMRQAIRLIKKLRDSMGMNKIASYYIKTLFFLEAIEHENDPTYWSRNNPAMLFITMVKKFHKALSDGVIPYFWNKDNNLIGHIDKSILTGYANKLQKLMEVLNTPAQYKTVAKYLLPPADFDVYNKKFLHI</sequence>
<comment type="caution">
    <text evidence="1">The sequence shown here is derived from an EMBL/GenBank/DDBJ whole genome shotgun (WGS) entry which is preliminary data.</text>
</comment>
<organism evidence="1 2">
    <name type="scientific">Choristoneura fumiferana</name>
    <name type="common">Spruce budworm moth</name>
    <name type="synonym">Archips fumiferana</name>
    <dbReference type="NCBI Taxonomy" id="7141"/>
    <lineage>
        <taxon>Eukaryota</taxon>
        <taxon>Metazoa</taxon>
        <taxon>Ecdysozoa</taxon>
        <taxon>Arthropoda</taxon>
        <taxon>Hexapoda</taxon>
        <taxon>Insecta</taxon>
        <taxon>Pterygota</taxon>
        <taxon>Neoptera</taxon>
        <taxon>Endopterygota</taxon>
        <taxon>Lepidoptera</taxon>
        <taxon>Glossata</taxon>
        <taxon>Ditrysia</taxon>
        <taxon>Tortricoidea</taxon>
        <taxon>Tortricidae</taxon>
        <taxon>Tortricinae</taxon>
        <taxon>Choristoneura</taxon>
    </lineage>
</organism>
<evidence type="ECO:0000313" key="1">
    <source>
        <dbReference type="EMBL" id="KAI8428744.1"/>
    </source>
</evidence>
<dbReference type="Proteomes" id="UP001064048">
    <property type="component" value="Chromosome 12"/>
</dbReference>
<reference evidence="1 2" key="1">
    <citation type="journal article" date="2022" name="Genome Biol. Evol.">
        <title>The Spruce Budworm Genome: Reconstructing the Evolutionary History of Antifreeze Proteins.</title>
        <authorList>
            <person name="Beliveau C."/>
            <person name="Gagne P."/>
            <person name="Picq S."/>
            <person name="Vernygora O."/>
            <person name="Keeling C.I."/>
            <person name="Pinkney K."/>
            <person name="Doucet D."/>
            <person name="Wen F."/>
            <person name="Johnston J.S."/>
            <person name="Maaroufi H."/>
            <person name="Boyle B."/>
            <person name="Laroche J."/>
            <person name="Dewar K."/>
            <person name="Juretic N."/>
            <person name="Blackburn G."/>
            <person name="Nisole A."/>
            <person name="Brunet B."/>
            <person name="Brandao M."/>
            <person name="Lumley L."/>
            <person name="Duan J."/>
            <person name="Quan G."/>
            <person name="Lucarotti C.J."/>
            <person name="Roe A.D."/>
            <person name="Sperling F.A.H."/>
            <person name="Levesque R.C."/>
            <person name="Cusson M."/>
        </authorList>
    </citation>
    <scope>NUCLEOTIDE SEQUENCE [LARGE SCALE GENOMIC DNA]</scope>
    <source>
        <strain evidence="1">Glfc:IPQL:Cfum</strain>
    </source>
</reference>
<gene>
    <name evidence="1" type="ORF">MSG28_007429</name>
</gene>
<proteinExistence type="predicted"/>